<dbReference type="SMART" id="SM00507">
    <property type="entry name" value="HNHc"/>
    <property type="match status" value="1"/>
</dbReference>
<evidence type="ECO:0000259" key="5">
    <source>
        <dbReference type="SMART" id="SM00507"/>
    </source>
</evidence>
<evidence type="ECO:0000313" key="7">
    <source>
        <dbReference type="Proteomes" id="UP000008457"/>
    </source>
</evidence>
<evidence type="ECO:0000256" key="2">
    <source>
        <dbReference type="ARBA" id="ARBA00022801"/>
    </source>
</evidence>
<dbReference type="OrthoDB" id="9779761at2"/>
<reference evidence="7" key="1">
    <citation type="submission" date="2010-11" db="EMBL/GenBank/DDBJ databases">
        <title>The complete genome of Mahella australiensis DSM 15567.</title>
        <authorList>
            <consortium name="US DOE Joint Genome Institute (JGI-PGF)"/>
            <person name="Lucas S."/>
            <person name="Copeland A."/>
            <person name="Lapidus A."/>
            <person name="Bruce D."/>
            <person name="Goodwin L."/>
            <person name="Pitluck S."/>
            <person name="Kyrpides N."/>
            <person name="Mavromatis K."/>
            <person name="Pagani I."/>
            <person name="Ivanova N."/>
            <person name="Teshima H."/>
            <person name="Brettin T."/>
            <person name="Detter J.C."/>
            <person name="Han C."/>
            <person name="Tapia R."/>
            <person name="Land M."/>
            <person name="Hauser L."/>
            <person name="Markowitz V."/>
            <person name="Cheng J.-F."/>
            <person name="Hugenholtz P."/>
            <person name="Woyke T."/>
            <person name="Wu D."/>
            <person name="Spring S."/>
            <person name="Pukall R."/>
            <person name="Steenblock K."/>
            <person name="Schneider S."/>
            <person name="Klenk H.-P."/>
            <person name="Eisen J.A."/>
        </authorList>
    </citation>
    <scope>NUCLEOTIDE SEQUENCE [LARGE SCALE GENOMIC DNA]</scope>
    <source>
        <strain evidence="7">DSM 15567 / CIP 107919 / 50-1 BON</strain>
    </source>
</reference>
<name>F4A0W1_MAHA5</name>
<dbReference type="GO" id="GO:0004519">
    <property type="term" value="F:endonuclease activity"/>
    <property type="evidence" value="ECO:0007669"/>
    <property type="project" value="UniProtKB-KW"/>
</dbReference>
<dbReference type="eggNOG" id="COG1403">
    <property type="taxonomic scope" value="Bacteria"/>
</dbReference>
<dbReference type="GO" id="GO:0003676">
    <property type="term" value="F:nucleic acid binding"/>
    <property type="evidence" value="ECO:0007669"/>
    <property type="project" value="InterPro"/>
</dbReference>
<dbReference type="KEGG" id="mas:Mahau_2917"/>
<accession>F4A0W1</accession>
<keyword evidence="2" id="KW-0378">Hydrolase</keyword>
<organism evidence="6 7">
    <name type="scientific">Mahella australiensis (strain DSM 15567 / CIP 107919 / 50-1 BON)</name>
    <dbReference type="NCBI Taxonomy" id="697281"/>
    <lineage>
        <taxon>Bacteria</taxon>
        <taxon>Bacillati</taxon>
        <taxon>Bacillota</taxon>
        <taxon>Clostridia</taxon>
        <taxon>Thermoanaerobacterales</taxon>
        <taxon>Thermoanaerobacterales Family IV. Incertae Sedis</taxon>
        <taxon>Mahella</taxon>
    </lineage>
</organism>
<dbReference type="Gene3D" id="3.30.40.190">
    <property type="match status" value="1"/>
</dbReference>
<gene>
    <name evidence="6" type="ordered locus">Mahau_2917</name>
</gene>
<proteinExistence type="inferred from homology"/>
<keyword evidence="7" id="KW-1185">Reference proteome</keyword>
<reference evidence="6 7" key="2">
    <citation type="journal article" date="2011" name="Stand. Genomic Sci.">
        <title>Complete genome sequence of Mahella australiensis type strain (50-1 BON).</title>
        <authorList>
            <person name="Sikorski J."/>
            <person name="Teshima H."/>
            <person name="Nolan M."/>
            <person name="Lucas S."/>
            <person name="Hammon N."/>
            <person name="Deshpande S."/>
            <person name="Cheng J.F."/>
            <person name="Pitluck S."/>
            <person name="Liolios K."/>
            <person name="Pagani I."/>
            <person name="Ivanova N."/>
            <person name="Huntemann M."/>
            <person name="Mavromatis K."/>
            <person name="Ovchinikova G."/>
            <person name="Pati A."/>
            <person name="Tapia R."/>
            <person name="Han C."/>
            <person name="Goodwin L."/>
            <person name="Chen A."/>
            <person name="Palaniappan K."/>
            <person name="Land M."/>
            <person name="Hauser L."/>
            <person name="Ngatchou-Djao O.D."/>
            <person name="Rohde M."/>
            <person name="Pukall R."/>
            <person name="Spring S."/>
            <person name="Abt B."/>
            <person name="Goker M."/>
            <person name="Detter J.C."/>
            <person name="Woyke T."/>
            <person name="Bristow J."/>
            <person name="Markowitz V."/>
            <person name="Hugenholtz P."/>
            <person name="Eisen J.A."/>
            <person name="Kyrpides N.C."/>
            <person name="Klenk H.P."/>
            <person name="Lapidus A."/>
        </authorList>
    </citation>
    <scope>NUCLEOTIDE SEQUENCE [LARGE SCALE GENOMIC DNA]</scope>
    <source>
        <strain evidence="7">DSM 15567 / CIP 107919 / 50-1 BON</strain>
    </source>
</reference>
<dbReference type="GO" id="GO:0008270">
    <property type="term" value="F:zinc ion binding"/>
    <property type="evidence" value="ECO:0007669"/>
    <property type="project" value="InterPro"/>
</dbReference>
<keyword evidence="1" id="KW-0540">Nuclease</keyword>
<dbReference type="CDD" id="cd00085">
    <property type="entry name" value="HNHc"/>
    <property type="match status" value="1"/>
</dbReference>
<comment type="similarity">
    <text evidence="3">Belongs to the HNH nuclease family.</text>
</comment>
<dbReference type="HOGENOM" id="CLU_108879_4_0_9"/>
<evidence type="ECO:0000256" key="3">
    <source>
        <dbReference type="ARBA" id="ARBA00038412"/>
    </source>
</evidence>
<dbReference type="GO" id="GO:0016787">
    <property type="term" value="F:hydrolase activity"/>
    <property type="evidence" value="ECO:0007669"/>
    <property type="project" value="UniProtKB-KW"/>
</dbReference>
<dbReference type="RefSeq" id="WP_013782449.1">
    <property type="nucleotide sequence ID" value="NC_015520.1"/>
</dbReference>
<evidence type="ECO:0000256" key="4">
    <source>
        <dbReference type="ARBA" id="ARBA00040194"/>
    </source>
</evidence>
<dbReference type="Proteomes" id="UP000008457">
    <property type="component" value="Chromosome"/>
</dbReference>
<dbReference type="PANTHER" id="PTHR41286">
    <property type="entry name" value="HNH NUCLEASE YAJD-RELATED"/>
    <property type="match status" value="1"/>
</dbReference>
<protein>
    <recommendedName>
        <fullName evidence="4">Putative HNH nuclease YajD</fullName>
    </recommendedName>
</protein>
<dbReference type="InterPro" id="IPR003615">
    <property type="entry name" value="HNH_nuc"/>
</dbReference>
<keyword evidence="6" id="KW-0255">Endonuclease</keyword>
<dbReference type="InterPro" id="IPR002711">
    <property type="entry name" value="HNH"/>
</dbReference>
<dbReference type="GO" id="GO:0005829">
    <property type="term" value="C:cytosol"/>
    <property type="evidence" value="ECO:0007669"/>
    <property type="project" value="TreeGrafter"/>
</dbReference>
<dbReference type="STRING" id="697281.Mahau_2917"/>
<sequence>MPNRLKTACAYFGCPELCEPGQRYCDKHKRQYESVYNKIRGSAASRGYNKRWQKIRAMVLADEPLCRECAKHGIVKAATDVHHIDGNVANMDRSNLEPLCHECHSRKTAAENGRWG</sequence>
<dbReference type="PANTHER" id="PTHR41286:SF1">
    <property type="entry name" value="HNH NUCLEASE YAJD-RELATED"/>
    <property type="match status" value="1"/>
</dbReference>
<dbReference type="AlphaFoldDB" id="F4A0W1"/>
<evidence type="ECO:0000256" key="1">
    <source>
        <dbReference type="ARBA" id="ARBA00022722"/>
    </source>
</evidence>
<dbReference type="Pfam" id="PF01844">
    <property type="entry name" value="HNH"/>
    <property type="match status" value="1"/>
</dbReference>
<feature type="domain" description="HNH nuclease" evidence="5">
    <location>
        <begin position="54"/>
        <end position="105"/>
    </location>
</feature>
<dbReference type="EMBL" id="CP002360">
    <property type="protein sequence ID" value="AEE98038.1"/>
    <property type="molecule type" value="Genomic_DNA"/>
</dbReference>
<evidence type="ECO:0000313" key="6">
    <source>
        <dbReference type="EMBL" id="AEE98038.1"/>
    </source>
</evidence>